<dbReference type="PROSITE" id="PS00012">
    <property type="entry name" value="PHOSPHOPANTETHEINE"/>
    <property type="match status" value="1"/>
</dbReference>
<dbReference type="InterPro" id="IPR042104">
    <property type="entry name" value="PKS_dehydratase_sf"/>
</dbReference>
<evidence type="ECO:0000256" key="1">
    <source>
        <dbReference type="ARBA" id="ARBA00022450"/>
    </source>
</evidence>
<keyword evidence="10" id="KW-1185">Reference proteome</keyword>
<evidence type="ECO:0000259" key="7">
    <source>
        <dbReference type="PROSITE" id="PS50075"/>
    </source>
</evidence>
<dbReference type="InterPro" id="IPR049900">
    <property type="entry name" value="PKS_mFAS_DH"/>
</dbReference>
<protein>
    <submittedName>
        <fullName evidence="9">Uncharacterized protein</fullName>
    </submittedName>
</protein>
<comment type="caution">
    <text evidence="5">Lacks conserved residue(s) required for the propagation of feature annotation.</text>
</comment>
<dbReference type="InterPro" id="IPR055123">
    <property type="entry name" value="SpnB-like_Rossmann"/>
</dbReference>
<dbReference type="PROSITE" id="PS50075">
    <property type="entry name" value="CARRIER"/>
    <property type="match status" value="1"/>
</dbReference>
<dbReference type="PROSITE" id="PS52019">
    <property type="entry name" value="PKS_MFAS_DH"/>
    <property type="match status" value="1"/>
</dbReference>
<feature type="domain" description="PKS/mFAS DH" evidence="8">
    <location>
        <begin position="1"/>
        <end position="185"/>
    </location>
</feature>
<feature type="compositionally biased region" description="Basic residues" evidence="6">
    <location>
        <begin position="858"/>
        <end position="870"/>
    </location>
</feature>
<dbReference type="InterPro" id="IPR013968">
    <property type="entry name" value="PKS_KR"/>
</dbReference>
<dbReference type="InterPro" id="IPR020806">
    <property type="entry name" value="PKS_PP-bd"/>
</dbReference>
<dbReference type="Pfam" id="PF08659">
    <property type="entry name" value="KR"/>
    <property type="match status" value="1"/>
</dbReference>
<dbReference type="CDD" id="cd08956">
    <property type="entry name" value="KR_3_FAS_SDR_x"/>
    <property type="match status" value="1"/>
</dbReference>
<dbReference type="SMART" id="SM00823">
    <property type="entry name" value="PKS_PP"/>
    <property type="match status" value="1"/>
</dbReference>
<dbReference type="Pfam" id="PF14765">
    <property type="entry name" value="PS-DH"/>
    <property type="match status" value="1"/>
</dbReference>
<feature type="region of interest" description="N-terminal hotdog fold" evidence="5">
    <location>
        <begin position="1"/>
        <end position="30"/>
    </location>
</feature>
<evidence type="ECO:0000256" key="3">
    <source>
        <dbReference type="ARBA" id="ARBA00022679"/>
    </source>
</evidence>
<keyword evidence="4" id="KW-0511">Multifunctional enzyme</keyword>
<dbReference type="PANTHER" id="PTHR43775:SF51">
    <property type="entry name" value="INACTIVE PHENOLPHTHIOCEROL SYNTHESIS POLYKETIDE SYNTHASE TYPE I PKS1-RELATED"/>
    <property type="match status" value="1"/>
</dbReference>
<feature type="domain" description="Carrier" evidence="7">
    <location>
        <begin position="701"/>
        <end position="776"/>
    </location>
</feature>
<dbReference type="Gene3D" id="1.10.1200.10">
    <property type="entry name" value="ACP-like"/>
    <property type="match status" value="1"/>
</dbReference>
<feature type="region of interest" description="C-terminal hotdog fold" evidence="5">
    <location>
        <begin position="43"/>
        <end position="185"/>
    </location>
</feature>
<evidence type="ECO:0000256" key="5">
    <source>
        <dbReference type="PROSITE-ProRule" id="PRU01363"/>
    </source>
</evidence>
<keyword evidence="2" id="KW-0597">Phosphoprotein</keyword>
<dbReference type="Proteomes" id="UP000014629">
    <property type="component" value="Unassembled WGS sequence"/>
</dbReference>
<dbReference type="SUPFAM" id="SSF47336">
    <property type="entry name" value="ACP-like"/>
    <property type="match status" value="1"/>
</dbReference>
<evidence type="ECO:0000259" key="8">
    <source>
        <dbReference type="PROSITE" id="PS52019"/>
    </source>
</evidence>
<gene>
    <name evidence="9" type="ORF">STRAU_5445</name>
</gene>
<dbReference type="Gene3D" id="3.40.50.720">
    <property type="entry name" value="NAD(P)-binding Rossmann-like Domain"/>
    <property type="match status" value="1"/>
</dbReference>
<feature type="region of interest" description="Disordered" evidence="6">
    <location>
        <begin position="834"/>
        <end position="870"/>
    </location>
</feature>
<sequence length="870" mass="88382">MSVHSRDEGDPEGPWTRHAAGFLSSAADEEGPEDLPQWPPADAEPIADAASLYDRLAETGYGYGPVFQGLRAAWQRGDEVFAEVALPEEADAAAFTLHPALLDAALHATLLLPRRQDGDDERQGLGLPFAWSGVRLRRAGAATVRVRLRSAGADAVTLTLADETGQVVATVDSLVSRPVSDDQLGAGTVGDSMFHVAWKRQPAAHAEQVPLAVLGRDGLVPGARSFEDLAALAAAVEAGGRLPEAVVWPVDRPQADEGDGLVHPEAVSETLAETLGVVQAWLADERFADARLVVVTRGAAPVAGTGADVDPVGAAAGGLVRSAQVEHPGRFVLVDAATAPDADAEEPLIDASALASALAAAEPEVAVRDGAVWAPRLTRMTEVPAAPAEAADAPYGTGTVLVTGAFGGLGRVVARHLAERHGVRDLLLVSRRGDAAEGADALRAELEAAGTKVAVAACDVADRDALAALLEETGAELSAVVHVAGVLDDGIVTSLTPERLDTVLRPKADAALHLHELTAGLDLSAFVLFSSAAGVLGSAGQANYAAANSLLDALAAVRRAQGLPATSLAWGLWAQDSDMTGKLGGADLGRMARGGVAALSTEEGLALLDAAVTATHQALPETPATLVPLRLDTASLRASAGPDGVQPVFSDLVRTPARRVGRALAHSGNPADAGGAGSPGTPGAPALVRQLAGLSGTERERALLDTVRSNVAMVLGHSGPEAVGATRGFLELGVDSLTAVELRNRLNSLSGLRLPATLIFDYPSPTALASYLDESLPGDGGTAEESAAEARPGGVVAELAGLEAALAAGPPSGDERAAVRGRLRALLGRLDAAEPGAADGSATAAGTAATAGGDGGHGGHRGQAGRRRRR</sequence>
<organism evidence="9 10">
    <name type="scientific">Streptomyces aurantiacus JA 4570</name>
    <dbReference type="NCBI Taxonomy" id="1286094"/>
    <lineage>
        <taxon>Bacteria</taxon>
        <taxon>Bacillati</taxon>
        <taxon>Actinomycetota</taxon>
        <taxon>Actinomycetes</taxon>
        <taxon>Kitasatosporales</taxon>
        <taxon>Streptomycetaceae</taxon>
        <taxon>Streptomyces</taxon>
        <taxon>Streptomyces aurantiacus group</taxon>
    </lineage>
</organism>
<dbReference type="GO" id="GO:0006633">
    <property type="term" value="P:fatty acid biosynthetic process"/>
    <property type="evidence" value="ECO:0007669"/>
    <property type="project" value="TreeGrafter"/>
</dbReference>
<keyword evidence="1" id="KW-0596">Phosphopantetheine</keyword>
<dbReference type="GO" id="GO:0017000">
    <property type="term" value="P:antibiotic biosynthetic process"/>
    <property type="evidence" value="ECO:0007669"/>
    <property type="project" value="UniProtKB-ARBA"/>
</dbReference>
<dbReference type="InterPro" id="IPR036291">
    <property type="entry name" value="NAD(P)-bd_dom_sf"/>
</dbReference>
<evidence type="ECO:0000256" key="4">
    <source>
        <dbReference type="ARBA" id="ARBA00023268"/>
    </source>
</evidence>
<feature type="region of interest" description="Disordered" evidence="6">
    <location>
        <begin position="1"/>
        <end position="43"/>
    </location>
</feature>
<reference evidence="9 10" key="1">
    <citation type="submission" date="2013-02" db="EMBL/GenBank/DDBJ databases">
        <title>Draft Genome Sequence of Streptomyces aurantiacus, Which Produces Setomimycin.</title>
        <authorList>
            <person name="Gruening B.A."/>
            <person name="Praeg A."/>
            <person name="Erxleben A."/>
            <person name="Guenther S."/>
            <person name="Mueller M."/>
        </authorList>
    </citation>
    <scope>NUCLEOTIDE SEQUENCE [LARGE SCALE GENOMIC DNA]</scope>
    <source>
        <strain evidence="9 10">JA 4570</strain>
    </source>
</reference>
<dbReference type="FunFam" id="1.10.1200.10:FF:000007">
    <property type="entry name" value="Probable polyketide synthase pks17"/>
    <property type="match status" value="1"/>
</dbReference>
<dbReference type="SMART" id="SM01294">
    <property type="entry name" value="PKS_PP_betabranch"/>
    <property type="match status" value="1"/>
</dbReference>
<comment type="caution">
    <text evidence="9">The sequence shown here is derived from an EMBL/GenBank/DDBJ whole genome shotgun (WGS) entry which is preliminary data.</text>
</comment>
<proteinExistence type="predicted"/>
<dbReference type="InterPro" id="IPR050091">
    <property type="entry name" value="PKS_NRPS_Biosynth_Enz"/>
</dbReference>
<evidence type="ECO:0000256" key="2">
    <source>
        <dbReference type="ARBA" id="ARBA00022553"/>
    </source>
</evidence>
<dbReference type="Gene3D" id="3.10.129.110">
    <property type="entry name" value="Polyketide synthase dehydratase"/>
    <property type="match status" value="1"/>
</dbReference>
<dbReference type="GO" id="GO:0004312">
    <property type="term" value="F:fatty acid synthase activity"/>
    <property type="evidence" value="ECO:0007669"/>
    <property type="project" value="TreeGrafter"/>
</dbReference>
<dbReference type="SUPFAM" id="SSF51735">
    <property type="entry name" value="NAD(P)-binding Rossmann-fold domains"/>
    <property type="match status" value="2"/>
</dbReference>
<dbReference type="PATRIC" id="fig|1286094.4.peg.5376"/>
<dbReference type="InterPro" id="IPR036736">
    <property type="entry name" value="ACP-like_sf"/>
</dbReference>
<dbReference type="InterPro" id="IPR009081">
    <property type="entry name" value="PP-bd_ACP"/>
</dbReference>
<evidence type="ECO:0000313" key="9">
    <source>
        <dbReference type="EMBL" id="EPH41491.1"/>
    </source>
</evidence>
<dbReference type="PANTHER" id="PTHR43775">
    <property type="entry name" value="FATTY ACID SYNTHASE"/>
    <property type="match status" value="1"/>
</dbReference>
<dbReference type="Pfam" id="PF00550">
    <property type="entry name" value="PP-binding"/>
    <property type="match status" value="1"/>
</dbReference>
<evidence type="ECO:0000313" key="10">
    <source>
        <dbReference type="Proteomes" id="UP000014629"/>
    </source>
</evidence>
<name>S3ZCS3_9ACTN</name>
<feature type="region of interest" description="Disordered" evidence="6">
    <location>
        <begin position="662"/>
        <end position="686"/>
    </location>
</feature>
<dbReference type="Pfam" id="PF22953">
    <property type="entry name" value="SpnB_Rossmann"/>
    <property type="match status" value="1"/>
</dbReference>
<accession>S3ZCS3</accession>
<keyword evidence="3" id="KW-0808">Transferase</keyword>
<dbReference type="SMART" id="SM00822">
    <property type="entry name" value="PKS_KR"/>
    <property type="match status" value="1"/>
</dbReference>
<dbReference type="AlphaFoldDB" id="S3ZCS3"/>
<evidence type="ECO:0000256" key="6">
    <source>
        <dbReference type="SAM" id="MobiDB-lite"/>
    </source>
</evidence>
<dbReference type="GO" id="GO:0031177">
    <property type="term" value="F:phosphopantetheine binding"/>
    <property type="evidence" value="ECO:0007669"/>
    <property type="project" value="InterPro"/>
</dbReference>
<dbReference type="InterPro" id="IPR049551">
    <property type="entry name" value="PKS_DH_C"/>
</dbReference>
<dbReference type="EMBL" id="AOPZ01000309">
    <property type="protein sequence ID" value="EPH41491.1"/>
    <property type="molecule type" value="Genomic_DNA"/>
</dbReference>
<dbReference type="InterPro" id="IPR057326">
    <property type="entry name" value="KR_dom"/>
</dbReference>
<dbReference type="InterPro" id="IPR006162">
    <property type="entry name" value="Ppantetheine_attach_site"/>
</dbReference>
<feature type="compositionally biased region" description="Low complexity" evidence="6">
    <location>
        <begin position="834"/>
        <end position="851"/>
    </location>
</feature>